<evidence type="ECO:0000313" key="3">
    <source>
        <dbReference type="Proteomes" id="UP001157733"/>
    </source>
</evidence>
<dbReference type="CDD" id="cd07715">
    <property type="entry name" value="TaR3-like_MBL-fold"/>
    <property type="match status" value="1"/>
</dbReference>
<evidence type="ECO:0000259" key="1">
    <source>
        <dbReference type="SMART" id="SM00849"/>
    </source>
</evidence>
<accession>A0ABM9HCM2</accession>
<dbReference type="Proteomes" id="UP001157733">
    <property type="component" value="Chromosome"/>
</dbReference>
<dbReference type="GO" id="GO:0016787">
    <property type="term" value="F:hydrolase activity"/>
    <property type="evidence" value="ECO:0007669"/>
    <property type="project" value="UniProtKB-KW"/>
</dbReference>
<dbReference type="InterPro" id="IPR001279">
    <property type="entry name" value="Metallo-B-lactamas"/>
</dbReference>
<dbReference type="Gene3D" id="3.60.15.10">
    <property type="entry name" value="Ribonuclease Z/Hydroxyacylglutathione hydrolase-like"/>
    <property type="match status" value="1"/>
</dbReference>
<dbReference type="PANTHER" id="PTHR46018:SF2">
    <property type="entry name" value="ZINC PHOSPHODIESTERASE ELAC PROTEIN 1"/>
    <property type="match status" value="1"/>
</dbReference>
<feature type="domain" description="Metallo-beta-lactamase" evidence="1">
    <location>
        <begin position="66"/>
        <end position="260"/>
    </location>
</feature>
<protein>
    <submittedName>
        <fullName evidence="2">Metal-dependent hydrolase</fullName>
    </submittedName>
</protein>
<keyword evidence="2" id="KW-0378">Hydrolase</keyword>
<proteinExistence type="predicted"/>
<reference evidence="2 3" key="1">
    <citation type="submission" date="2022-09" db="EMBL/GenBank/DDBJ databases">
        <authorList>
            <person name="Kop L."/>
        </authorList>
    </citation>
    <scope>NUCLEOTIDE SEQUENCE [LARGE SCALE GENOMIC DNA]</scope>
    <source>
        <strain evidence="2 3">347</strain>
    </source>
</reference>
<sequence length="328" mass="37097">MSAEQFLVTFRGVRGSLPSPLLSHDIEAKIAKVLEMAKPEDLKDESARQKFIESLPEPVRGCYGGNSACVQLEVGGKNLVFDCGTGLRMLGLDLMEGEFAKGQGEIHIFLSHTHWDHIMGLPFFLPLFTKGNRIIFYGAHTDIKERLMRQQDPRYFPVSFNSFTADVEVRTIDDQKSVVFGDESDPITVTWKEMDHPGKSFSYRVEYRGRSVVYATDAEYKKLSPEDLKPTIDFFKDADLLIFDSQYTFIEGVEKEDWGHSSTFIGVDIALEAGVRNLAFFHHEPTYSDFKLLNVLEQTRKYLTAIGGDSKLHCFLARESATRDLLAG</sequence>
<dbReference type="SMART" id="SM00849">
    <property type="entry name" value="Lactamase_B"/>
    <property type="match status" value="1"/>
</dbReference>
<dbReference type="PANTHER" id="PTHR46018">
    <property type="entry name" value="ZINC PHOSPHODIESTERASE ELAC PROTEIN 1"/>
    <property type="match status" value="1"/>
</dbReference>
<dbReference type="EMBL" id="OX336137">
    <property type="protein sequence ID" value="CAI2717937.1"/>
    <property type="molecule type" value="Genomic_DNA"/>
</dbReference>
<organism evidence="2 3">
    <name type="scientific">Nitrospina watsonii</name>
    <dbReference type="NCBI Taxonomy" id="1323948"/>
    <lineage>
        <taxon>Bacteria</taxon>
        <taxon>Pseudomonadati</taxon>
        <taxon>Nitrospinota/Tectimicrobiota group</taxon>
        <taxon>Nitrospinota</taxon>
        <taxon>Nitrospinia</taxon>
        <taxon>Nitrospinales</taxon>
        <taxon>Nitrospinaceae</taxon>
        <taxon>Nitrospina</taxon>
    </lineage>
</organism>
<gene>
    <name evidence="2" type="ORF">NSPWAT_1078</name>
</gene>
<keyword evidence="3" id="KW-1185">Reference proteome</keyword>
<evidence type="ECO:0000313" key="2">
    <source>
        <dbReference type="EMBL" id="CAI2717937.1"/>
    </source>
</evidence>
<name>A0ABM9HCM2_9BACT</name>
<dbReference type="Pfam" id="PF12706">
    <property type="entry name" value="Lactamase_B_2"/>
    <property type="match status" value="1"/>
</dbReference>
<dbReference type="SUPFAM" id="SSF56281">
    <property type="entry name" value="Metallo-hydrolase/oxidoreductase"/>
    <property type="match status" value="1"/>
</dbReference>
<dbReference type="InterPro" id="IPR036866">
    <property type="entry name" value="RibonucZ/Hydroxyglut_hydro"/>
</dbReference>